<evidence type="ECO:0000256" key="3">
    <source>
        <dbReference type="ARBA" id="ARBA00022692"/>
    </source>
</evidence>
<evidence type="ECO:0000313" key="7">
    <source>
        <dbReference type="EMBL" id="OKH33934.1"/>
    </source>
</evidence>
<evidence type="ECO:0000256" key="5">
    <source>
        <dbReference type="ARBA" id="ARBA00023136"/>
    </source>
</evidence>
<dbReference type="EMBL" id="MRCE01000025">
    <property type="protein sequence ID" value="OKH33934.1"/>
    <property type="molecule type" value="Genomic_DNA"/>
</dbReference>
<dbReference type="STRING" id="454136.NIES2119_21830"/>
<comment type="caution">
    <text evidence="7">The sequence shown here is derived from an EMBL/GenBank/DDBJ whole genome shotgun (WGS) entry which is preliminary data.</text>
</comment>
<evidence type="ECO:0000256" key="1">
    <source>
        <dbReference type="ARBA" id="ARBA00004141"/>
    </source>
</evidence>
<feature type="transmembrane region" description="Helical" evidence="6">
    <location>
        <begin position="191"/>
        <end position="213"/>
    </location>
</feature>
<dbReference type="PANTHER" id="PTHR21716:SF64">
    <property type="entry name" value="AI-2 TRANSPORT PROTEIN TQSA"/>
    <property type="match status" value="1"/>
</dbReference>
<accession>A0A1U7IBB0</accession>
<evidence type="ECO:0000256" key="4">
    <source>
        <dbReference type="ARBA" id="ARBA00022989"/>
    </source>
</evidence>
<sequence>MPDRSIHRLLVSLASVVVIIAGLKATSDLLGPILLSLFIVLICNPIVLWLRQKRFPKWLAYTIVILGVIAVGFIFVAFLGISIAQLTVALPKYRSLLEDQVATWQQEIDKLGIEGKDIIKLNLISPGRIFQLIISFLTGLLGTITNVGLTLFIFIYMLVGATSFSHKLLQSLGAGNPMLDRIQVFNKSISIYLLIKSWLGAMTAIGHIILLLVLGVDFAVLWGVLSFLFNFIPNIGYVIALIPPVVVAFLEFGIFKAVIVFIGYALINNFFDMVIGPRYLGKGLDLSTLITFLSVILWTWILGPIGAFLALPLTVMLKKLLLESYPDTQVLATLIGEDEKDETISG</sequence>
<reference evidence="7 8" key="1">
    <citation type="submission" date="2016-11" db="EMBL/GenBank/DDBJ databases">
        <title>Draft Genome Sequences of Nine Cyanobacterial Strains from Diverse Habitats.</title>
        <authorList>
            <person name="Zhu T."/>
            <person name="Hou S."/>
            <person name="Lu X."/>
            <person name="Hess W.R."/>
        </authorList>
    </citation>
    <scope>NUCLEOTIDE SEQUENCE [LARGE SCALE GENOMIC DNA]</scope>
    <source>
        <strain evidence="7 8">IAM M-71</strain>
    </source>
</reference>
<dbReference type="PANTHER" id="PTHR21716">
    <property type="entry name" value="TRANSMEMBRANE PROTEIN"/>
    <property type="match status" value="1"/>
</dbReference>
<evidence type="ECO:0000256" key="6">
    <source>
        <dbReference type="SAM" id="Phobius"/>
    </source>
</evidence>
<comment type="similarity">
    <text evidence="2">Belongs to the autoinducer-2 exporter (AI-2E) (TC 2.A.86) family.</text>
</comment>
<organism evidence="7 8">
    <name type="scientific">[Phormidium ambiguum] IAM M-71</name>
    <dbReference type="NCBI Taxonomy" id="454136"/>
    <lineage>
        <taxon>Bacteria</taxon>
        <taxon>Bacillati</taxon>
        <taxon>Cyanobacteriota</taxon>
        <taxon>Cyanophyceae</taxon>
        <taxon>Oscillatoriophycideae</taxon>
        <taxon>Aerosakkonematales</taxon>
        <taxon>Aerosakkonemataceae</taxon>
        <taxon>Floridanema</taxon>
    </lineage>
</organism>
<dbReference type="GO" id="GO:0055085">
    <property type="term" value="P:transmembrane transport"/>
    <property type="evidence" value="ECO:0007669"/>
    <property type="project" value="TreeGrafter"/>
</dbReference>
<evidence type="ECO:0008006" key="9">
    <source>
        <dbReference type="Google" id="ProtNLM"/>
    </source>
</evidence>
<feature type="transmembrane region" description="Helical" evidence="6">
    <location>
        <begin position="7"/>
        <end position="23"/>
    </location>
</feature>
<dbReference type="Pfam" id="PF01594">
    <property type="entry name" value="AI-2E_transport"/>
    <property type="match status" value="1"/>
</dbReference>
<name>A0A1U7IBB0_9CYAN</name>
<proteinExistence type="inferred from homology"/>
<gene>
    <name evidence="7" type="ORF">NIES2119_21830</name>
</gene>
<feature type="transmembrane region" description="Helical" evidence="6">
    <location>
        <begin position="58"/>
        <end position="84"/>
    </location>
</feature>
<protein>
    <recommendedName>
        <fullName evidence="9">AI-2E family transporter</fullName>
    </recommendedName>
</protein>
<feature type="transmembrane region" description="Helical" evidence="6">
    <location>
        <begin position="219"/>
        <end position="239"/>
    </location>
</feature>
<feature type="transmembrane region" description="Helical" evidence="6">
    <location>
        <begin position="287"/>
        <end position="311"/>
    </location>
</feature>
<keyword evidence="5 6" id="KW-0472">Membrane</keyword>
<feature type="transmembrane region" description="Helical" evidence="6">
    <location>
        <begin position="129"/>
        <end position="159"/>
    </location>
</feature>
<keyword evidence="4 6" id="KW-1133">Transmembrane helix</keyword>
<dbReference type="GO" id="GO:0016020">
    <property type="term" value="C:membrane"/>
    <property type="evidence" value="ECO:0007669"/>
    <property type="project" value="UniProtKB-SubCell"/>
</dbReference>
<dbReference type="InterPro" id="IPR002549">
    <property type="entry name" value="AI-2E-like"/>
</dbReference>
<keyword evidence="3 6" id="KW-0812">Transmembrane</keyword>
<comment type="subcellular location">
    <subcellularLocation>
        <location evidence="1">Membrane</location>
        <topology evidence="1">Multi-pass membrane protein</topology>
    </subcellularLocation>
</comment>
<dbReference type="AlphaFoldDB" id="A0A1U7IBB0"/>
<evidence type="ECO:0000313" key="8">
    <source>
        <dbReference type="Proteomes" id="UP000185860"/>
    </source>
</evidence>
<dbReference type="OrthoDB" id="9799225at2"/>
<feature type="transmembrane region" description="Helical" evidence="6">
    <location>
        <begin position="246"/>
        <end position="267"/>
    </location>
</feature>
<dbReference type="Proteomes" id="UP000185860">
    <property type="component" value="Unassembled WGS sequence"/>
</dbReference>
<evidence type="ECO:0000256" key="2">
    <source>
        <dbReference type="ARBA" id="ARBA00009773"/>
    </source>
</evidence>
<dbReference type="RefSeq" id="WP_073595605.1">
    <property type="nucleotide sequence ID" value="NZ_MRCE01000025.1"/>
</dbReference>
<feature type="transmembrane region" description="Helical" evidence="6">
    <location>
        <begin position="29"/>
        <end position="51"/>
    </location>
</feature>